<gene>
    <name evidence="1" type="ORF">SAMN02910344_00214</name>
</gene>
<dbReference type="Pfam" id="PF13419">
    <property type="entry name" value="HAD_2"/>
    <property type="match status" value="1"/>
</dbReference>
<dbReference type="RefSeq" id="WP_177178455.1">
    <property type="nucleotide sequence ID" value="NZ_FOXF01000002.1"/>
</dbReference>
<dbReference type="InterPro" id="IPR041492">
    <property type="entry name" value="HAD_2"/>
</dbReference>
<dbReference type="InterPro" id="IPR023214">
    <property type="entry name" value="HAD_sf"/>
</dbReference>
<dbReference type="InterPro" id="IPR006439">
    <property type="entry name" value="HAD-SF_hydro_IA"/>
</dbReference>
<organism evidence="1 2">
    <name type="scientific">Ruminobacter amylophilus</name>
    <dbReference type="NCBI Taxonomy" id="867"/>
    <lineage>
        <taxon>Bacteria</taxon>
        <taxon>Pseudomonadati</taxon>
        <taxon>Pseudomonadota</taxon>
        <taxon>Gammaproteobacteria</taxon>
        <taxon>Aeromonadales</taxon>
        <taxon>Succinivibrionaceae</taxon>
        <taxon>Ruminobacter</taxon>
    </lineage>
</organism>
<reference evidence="1 2" key="1">
    <citation type="submission" date="2016-10" db="EMBL/GenBank/DDBJ databases">
        <authorList>
            <person name="Varghese N."/>
            <person name="Submissions S."/>
        </authorList>
    </citation>
    <scope>NUCLEOTIDE SEQUENCE [LARGE SCALE GENOMIC DNA]</scope>
    <source>
        <strain evidence="1 2">DSM 1361</strain>
    </source>
</reference>
<proteinExistence type="predicted"/>
<dbReference type="InterPro" id="IPR051806">
    <property type="entry name" value="HAD-like_SPP"/>
</dbReference>
<evidence type="ECO:0000313" key="2">
    <source>
        <dbReference type="Proteomes" id="UP000243745"/>
    </source>
</evidence>
<evidence type="ECO:0000313" key="1">
    <source>
        <dbReference type="EMBL" id="SFP01924.1"/>
    </source>
</evidence>
<dbReference type="SFLD" id="SFLDS00003">
    <property type="entry name" value="Haloacid_Dehalogenase"/>
    <property type="match status" value="1"/>
</dbReference>
<accession>A0A662ZFX2</accession>
<name>A0A662ZFX2_9GAMM</name>
<dbReference type="AlphaFoldDB" id="A0A662ZFX2"/>
<dbReference type="InterPro" id="IPR036412">
    <property type="entry name" value="HAD-like_sf"/>
</dbReference>
<dbReference type="GO" id="GO:0050308">
    <property type="term" value="F:sugar-phosphatase activity"/>
    <property type="evidence" value="ECO:0007669"/>
    <property type="project" value="TreeGrafter"/>
</dbReference>
<dbReference type="Gene3D" id="3.40.50.1000">
    <property type="entry name" value="HAD superfamily/HAD-like"/>
    <property type="match status" value="1"/>
</dbReference>
<dbReference type="SFLD" id="SFLDG01129">
    <property type="entry name" value="C1.5:_HAD__Beta-PGM__Phosphata"/>
    <property type="match status" value="1"/>
</dbReference>
<dbReference type="Proteomes" id="UP000243745">
    <property type="component" value="Unassembled WGS sequence"/>
</dbReference>
<dbReference type="PANTHER" id="PTHR43481:SF4">
    <property type="entry name" value="GLYCEROL-1-PHOSPHATE PHOSPHOHYDROLASE 1-RELATED"/>
    <property type="match status" value="1"/>
</dbReference>
<dbReference type="PANTHER" id="PTHR43481">
    <property type="entry name" value="FRUCTOSE-1-PHOSPHATE PHOSPHATASE"/>
    <property type="match status" value="1"/>
</dbReference>
<protein>
    <submittedName>
        <fullName evidence="1">Haloacid dehalogenase superfamily, subfamily IA, variant 3 with third motif having DD or ED</fullName>
    </submittedName>
</protein>
<keyword evidence="2" id="KW-1185">Reference proteome</keyword>
<sequence length="199" mass="22681">MDFAKLLKYECLVFDLDGTLVDSMPFHYGAWVKAVAPFGFVPDREWMYRHGGVPSHKIARILIDEHHLPFDDPHELAAIKTRNYLENIRNVEVYPVMLELLNFAREHNIHMGIGTGTLRSNVEYIVNHTILKDYIKVIVSADDVKNHKPHPDTFLKVAEAFGADPHKSAVFEDSYFGYEAAINGGFDLIKVINGIPEFQ</sequence>
<dbReference type="CDD" id="cd07505">
    <property type="entry name" value="HAD_BPGM-like"/>
    <property type="match status" value="1"/>
</dbReference>
<dbReference type="InterPro" id="IPR023198">
    <property type="entry name" value="PGP-like_dom2"/>
</dbReference>
<dbReference type="Gene3D" id="1.10.150.240">
    <property type="entry name" value="Putative phosphatase, domain 2"/>
    <property type="match status" value="1"/>
</dbReference>
<dbReference type="NCBIfam" id="TIGR01509">
    <property type="entry name" value="HAD-SF-IA-v3"/>
    <property type="match status" value="1"/>
</dbReference>
<dbReference type="EMBL" id="FOXF01000002">
    <property type="protein sequence ID" value="SFP01924.1"/>
    <property type="molecule type" value="Genomic_DNA"/>
</dbReference>
<dbReference type="SUPFAM" id="SSF56784">
    <property type="entry name" value="HAD-like"/>
    <property type="match status" value="1"/>
</dbReference>
<dbReference type="SFLD" id="SFLDG01135">
    <property type="entry name" value="C1.5.6:_HAD__Beta-PGM__Phospha"/>
    <property type="match status" value="1"/>
</dbReference>